<dbReference type="Proteomes" id="UP000594014">
    <property type="component" value="Chromosome"/>
</dbReference>
<organism evidence="1 2">
    <name type="scientific">Anoxybacterium hadale</name>
    <dbReference type="NCBI Taxonomy" id="3408580"/>
    <lineage>
        <taxon>Bacteria</taxon>
        <taxon>Bacillati</taxon>
        <taxon>Bacillota</taxon>
        <taxon>Clostridia</taxon>
        <taxon>Peptostreptococcales</taxon>
        <taxon>Anaerovoracaceae</taxon>
        <taxon>Anoxybacterium</taxon>
    </lineage>
</organism>
<accession>A0ACD1AB01</accession>
<gene>
    <name evidence="1" type="ORF">FRZ06_09470</name>
</gene>
<proteinExistence type="predicted"/>
<evidence type="ECO:0000313" key="1">
    <source>
        <dbReference type="EMBL" id="QOX63564.1"/>
    </source>
</evidence>
<name>A0ACD1AB01_9FIRM</name>
<dbReference type="EMBL" id="CP042469">
    <property type="protein sequence ID" value="QOX63564.1"/>
    <property type="molecule type" value="Genomic_DNA"/>
</dbReference>
<sequence length="102" mass="11440">MRSRRVGTLTLGLTLILVGALFFLHLFQPAVISYPFIFKLWPAILILLGLEVLAAYLINKQERLIYDGWAVFLIILLMALAAVMAGGQLLLEEGFARGYIQF</sequence>
<evidence type="ECO:0000313" key="2">
    <source>
        <dbReference type="Proteomes" id="UP000594014"/>
    </source>
</evidence>
<protein>
    <submittedName>
        <fullName evidence="1">Uncharacterized protein</fullName>
    </submittedName>
</protein>
<keyword evidence="2" id="KW-1185">Reference proteome</keyword>
<reference evidence="1" key="1">
    <citation type="submission" date="2019-08" db="EMBL/GenBank/DDBJ databases">
        <title>Genome sequence of Clostridiales bacterium MT110.</title>
        <authorList>
            <person name="Cao J."/>
        </authorList>
    </citation>
    <scope>NUCLEOTIDE SEQUENCE</scope>
    <source>
        <strain evidence="1">MT110</strain>
    </source>
</reference>